<evidence type="ECO:0008006" key="4">
    <source>
        <dbReference type="Google" id="ProtNLM"/>
    </source>
</evidence>
<dbReference type="Proteomes" id="UP000199306">
    <property type="component" value="Unassembled WGS sequence"/>
</dbReference>
<keyword evidence="3" id="KW-1185">Reference proteome</keyword>
<dbReference type="Pfam" id="PF11199">
    <property type="entry name" value="DUF2891"/>
    <property type="match status" value="1"/>
</dbReference>
<evidence type="ECO:0000313" key="2">
    <source>
        <dbReference type="EMBL" id="SFP87720.1"/>
    </source>
</evidence>
<evidence type="ECO:0000313" key="3">
    <source>
        <dbReference type="Proteomes" id="UP000199306"/>
    </source>
</evidence>
<sequence>MKKNLLLFVLLTLCQSAWSQIKYLERSEDGKQLNLTIEGASFLAKLPLHCIGTEYPNKPNHTIETAEEVNLSPKQLHPAFYGCLDWHSSVHGHWMLVQLLKKFKDLPEQQEIKAILDQSFSEQNINAEADYFMKYKLAKGFERTYGWAWLLKLDEELYTWNDPQAKIWLAHLAPLTKMIVQRWKEYLPKQTYPNRTGIHQNTAFGMVFALDWARTTGEKEFEKLLVQRSKDYYLKNTNTPAILEPDGTDFLSPSLEISDLMRRILPQNQFVKWFNAFLTPAGLKNVMQAPVVSDRADYNIVHLDGLSLSRAWCMKGIAESLPKSDKRRELLKKTASAFINQTLPQVTNGNYGGEHWLGSFAVYALSVK</sequence>
<proteinExistence type="predicted"/>
<evidence type="ECO:0000256" key="1">
    <source>
        <dbReference type="SAM" id="SignalP"/>
    </source>
</evidence>
<dbReference type="STRING" id="1079859.SAMN04515674_106254"/>
<dbReference type="AlphaFoldDB" id="A0A1I5TXB4"/>
<dbReference type="RefSeq" id="WP_092017522.1">
    <property type="nucleotide sequence ID" value="NZ_FOXH01000006.1"/>
</dbReference>
<feature type="signal peptide" evidence="1">
    <location>
        <begin position="1"/>
        <end position="19"/>
    </location>
</feature>
<dbReference type="EMBL" id="FOXH01000006">
    <property type="protein sequence ID" value="SFP87720.1"/>
    <property type="molecule type" value="Genomic_DNA"/>
</dbReference>
<name>A0A1I5TXB4_9BACT</name>
<dbReference type="OrthoDB" id="9779797at2"/>
<accession>A0A1I5TXB4</accession>
<dbReference type="InterPro" id="IPR021365">
    <property type="entry name" value="DUF2891"/>
</dbReference>
<feature type="chain" id="PRO_5011722628" description="DUF2891 domain-containing protein" evidence="1">
    <location>
        <begin position="20"/>
        <end position="368"/>
    </location>
</feature>
<keyword evidence="1" id="KW-0732">Signal</keyword>
<organism evidence="2 3">
    <name type="scientific">Pseudarcicella hirudinis</name>
    <dbReference type="NCBI Taxonomy" id="1079859"/>
    <lineage>
        <taxon>Bacteria</taxon>
        <taxon>Pseudomonadati</taxon>
        <taxon>Bacteroidota</taxon>
        <taxon>Cytophagia</taxon>
        <taxon>Cytophagales</taxon>
        <taxon>Flectobacillaceae</taxon>
        <taxon>Pseudarcicella</taxon>
    </lineage>
</organism>
<protein>
    <recommendedName>
        <fullName evidence="4">DUF2891 domain-containing protein</fullName>
    </recommendedName>
</protein>
<reference evidence="2 3" key="1">
    <citation type="submission" date="2016-10" db="EMBL/GenBank/DDBJ databases">
        <authorList>
            <person name="de Groot N.N."/>
        </authorList>
    </citation>
    <scope>NUCLEOTIDE SEQUENCE [LARGE SCALE GENOMIC DNA]</scope>
    <source>
        <strain evidence="3">E92,LMG 26720,CCM 7988</strain>
    </source>
</reference>
<gene>
    <name evidence="2" type="ORF">SAMN04515674_106254</name>
</gene>